<gene>
    <name evidence="1" type="ORF">C7459_12431</name>
</gene>
<sequence length="46" mass="5085">MSGNESLFSVFDLVTDERLCETDKIALCEALSKAGIVTQEFERKCG</sequence>
<reference evidence="1 2" key="1">
    <citation type="submission" date="2018-05" db="EMBL/GenBank/DDBJ databases">
        <title>Genomic Encyclopedia of Type Strains, Phase IV (KMG-IV): sequencing the most valuable type-strain genomes for metagenomic binning, comparative biology and taxonomic classification.</title>
        <authorList>
            <person name="Goeker M."/>
        </authorList>
    </citation>
    <scope>NUCLEOTIDE SEQUENCE [LARGE SCALE GENOMIC DNA]</scope>
    <source>
        <strain evidence="1 2">DSM 18773</strain>
    </source>
</reference>
<dbReference type="RefSeq" id="WP_170119585.1">
    <property type="nucleotide sequence ID" value="NZ_QGGL01000024.1"/>
</dbReference>
<comment type="caution">
    <text evidence="1">The sequence shown here is derived from an EMBL/GenBank/DDBJ whole genome shotgun (WGS) entry which is preliminary data.</text>
</comment>
<accession>A0A316D4C4</accession>
<proteinExistence type="predicted"/>
<evidence type="ECO:0000313" key="1">
    <source>
        <dbReference type="EMBL" id="PWK05282.1"/>
    </source>
</evidence>
<dbReference type="AlphaFoldDB" id="A0A316D4C4"/>
<dbReference type="Proteomes" id="UP000245634">
    <property type="component" value="Unassembled WGS sequence"/>
</dbReference>
<organism evidence="1 2">
    <name type="scientific">Tumebacillus permanentifrigoris</name>
    <dbReference type="NCBI Taxonomy" id="378543"/>
    <lineage>
        <taxon>Bacteria</taxon>
        <taxon>Bacillati</taxon>
        <taxon>Bacillota</taxon>
        <taxon>Bacilli</taxon>
        <taxon>Bacillales</taxon>
        <taxon>Alicyclobacillaceae</taxon>
        <taxon>Tumebacillus</taxon>
    </lineage>
</organism>
<keyword evidence="2" id="KW-1185">Reference proteome</keyword>
<dbReference type="EMBL" id="QGGL01000024">
    <property type="protein sequence ID" value="PWK05282.1"/>
    <property type="molecule type" value="Genomic_DNA"/>
</dbReference>
<protein>
    <submittedName>
        <fullName evidence="1">Uncharacterized protein</fullName>
    </submittedName>
</protein>
<evidence type="ECO:0000313" key="2">
    <source>
        <dbReference type="Proteomes" id="UP000245634"/>
    </source>
</evidence>
<name>A0A316D4C4_9BACL</name>